<keyword evidence="3" id="KW-1185">Reference proteome</keyword>
<name>A0ABR9QSA7_9ACTN</name>
<dbReference type="PROSITE" id="PS51257">
    <property type="entry name" value="PROKAR_LIPOPROTEIN"/>
    <property type="match status" value="1"/>
</dbReference>
<sequence length="236" mass="24324">MSNITRRSLVAAVGLGALGLVGCSEQDGQTTGDQGKNEPGAPSVEVTESGFSSPHMGFATAWAVARNTSDAYAVEMPQIEITAFDSDDAVIGSDTQPLTLHTNLTAVPGQTFAVASIFDVGEGSIARIEARAIAPEEGDFFEWEGDVPTFEVTSTSETSDEVLGVSASGMVSNGFSNAADVQVVAILRDGDGNGVDAAFGWSDGVAAGGSGSFEVHFTQAADFATADYYALAEYQE</sequence>
<reference evidence="2 3" key="1">
    <citation type="submission" date="2020-10" db="EMBL/GenBank/DDBJ databases">
        <title>ChiBAC.</title>
        <authorList>
            <person name="Zenner C."/>
            <person name="Hitch T.C.A."/>
            <person name="Clavel T."/>
        </authorList>
    </citation>
    <scope>NUCLEOTIDE SEQUENCE [LARGE SCALE GENOMIC DNA]</scope>
    <source>
        <strain evidence="2 3">DSM 107455</strain>
    </source>
</reference>
<feature type="region of interest" description="Disordered" evidence="1">
    <location>
        <begin position="26"/>
        <end position="50"/>
    </location>
</feature>
<organism evidence="2 3">
    <name type="scientific">Thermophilibacter gallinarum</name>
    <dbReference type="NCBI Taxonomy" id="2779357"/>
    <lineage>
        <taxon>Bacteria</taxon>
        <taxon>Bacillati</taxon>
        <taxon>Actinomycetota</taxon>
        <taxon>Coriobacteriia</taxon>
        <taxon>Coriobacteriales</taxon>
        <taxon>Atopobiaceae</taxon>
        <taxon>Thermophilibacter</taxon>
    </lineage>
</organism>
<evidence type="ECO:0000256" key="1">
    <source>
        <dbReference type="SAM" id="MobiDB-lite"/>
    </source>
</evidence>
<evidence type="ECO:0000313" key="2">
    <source>
        <dbReference type="EMBL" id="MBE5023969.1"/>
    </source>
</evidence>
<comment type="caution">
    <text evidence="2">The sequence shown here is derived from an EMBL/GenBank/DDBJ whole genome shotgun (WGS) entry which is preliminary data.</text>
</comment>
<gene>
    <name evidence="2" type="ORF">INF26_03775</name>
</gene>
<accession>A0ABR9QSA7</accession>
<dbReference type="Proteomes" id="UP001194273">
    <property type="component" value="Unassembled WGS sequence"/>
</dbReference>
<evidence type="ECO:0000313" key="3">
    <source>
        <dbReference type="Proteomes" id="UP001194273"/>
    </source>
</evidence>
<dbReference type="EMBL" id="JADCJZ010000001">
    <property type="protein sequence ID" value="MBE5023969.1"/>
    <property type="molecule type" value="Genomic_DNA"/>
</dbReference>
<dbReference type="RefSeq" id="WP_193529372.1">
    <property type="nucleotide sequence ID" value="NZ_JADCJZ010000001.1"/>
</dbReference>
<protein>
    <submittedName>
        <fullName evidence="2">Uncharacterized protein</fullName>
    </submittedName>
</protein>
<proteinExistence type="predicted"/>